<evidence type="ECO:0000256" key="3">
    <source>
        <dbReference type="ARBA" id="ARBA00022741"/>
    </source>
</evidence>
<keyword evidence="8" id="KW-0963">Cytoplasm</keyword>
<comment type="catalytic activity">
    <reaction evidence="6 8">
        <text>dCMP + ATP = dCDP + ADP</text>
        <dbReference type="Rhea" id="RHEA:25094"/>
        <dbReference type="ChEBI" id="CHEBI:30616"/>
        <dbReference type="ChEBI" id="CHEBI:57566"/>
        <dbReference type="ChEBI" id="CHEBI:58593"/>
        <dbReference type="ChEBI" id="CHEBI:456216"/>
        <dbReference type="EC" id="2.7.4.25"/>
    </reaction>
</comment>
<evidence type="ECO:0000313" key="10">
    <source>
        <dbReference type="EMBL" id="SNR67432.1"/>
    </source>
</evidence>
<gene>
    <name evidence="8" type="primary">cmk</name>
    <name evidence="10" type="ORF">SAMN04488503_0780</name>
</gene>
<evidence type="ECO:0000256" key="4">
    <source>
        <dbReference type="ARBA" id="ARBA00022777"/>
    </source>
</evidence>
<dbReference type="CDD" id="cd02020">
    <property type="entry name" value="CMPK"/>
    <property type="match status" value="1"/>
</dbReference>
<comment type="similarity">
    <text evidence="1 8">Belongs to the cytidylate kinase family. Type 1 subfamily.</text>
</comment>
<evidence type="ECO:0000256" key="1">
    <source>
        <dbReference type="ARBA" id="ARBA00009427"/>
    </source>
</evidence>
<dbReference type="GO" id="GO:0036431">
    <property type="term" value="F:dCMP kinase activity"/>
    <property type="evidence" value="ECO:0007669"/>
    <property type="project" value="InterPro"/>
</dbReference>
<keyword evidence="5 8" id="KW-0067">ATP-binding</keyword>
<dbReference type="InterPro" id="IPR027417">
    <property type="entry name" value="P-loop_NTPase"/>
</dbReference>
<dbReference type="RefSeq" id="WP_089271879.1">
    <property type="nucleotide sequence ID" value="NZ_FZOC01000001.1"/>
</dbReference>
<dbReference type="Pfam" id="PF02224">
    <property type="entry name" value="Cytidylate_kin"/>
    <property type="match status" value="1"/>
</dbReference>
<dbReference type="EC" id="2.7.4.25" evidence="8"/>
<evidence type="ECO:0000256" key="7">
    <source>
        <dbReference type="ARBA" id="ARBA00048478"/>
    </source>
</evidence>
<dbReference type="Proteomes" id="UP000198324">
    <property type="component" value="Unassembled WGS sequence"/>
</dbReference>
<evidence type="ECO:0000313" key="11">
    <source>
        <dbReference type="Proteomes" id="UP000198324"/>
    </source>
</evidence>
<dbReference type="Gene3D" id="3.40.50.300">
    <property type="entry name" value="P-loop containing nucleotide triphosphate hydrolases"/>
    <property type="match status" value="1"/>
</dbReference>
<dbReference type="HAMAP" id="MF_00238">
    <property type="entry name" value="Cytidyl_kinase_type1"/>
    <property type="match status" value="1"/>
</dbReference>
<keyword evidence="4 8" id="KW-0418">Kinase</keyword>
<dbReference type="GO" id="GO:0005524">
    <property type="term" value="F:ATP binding"/>
    <property type="evidence" value="ECO:0007669"/>
    <property type="project" value="UniProtKB-UniRule"/>
</dbReference>
<name>A0A238Y902_9BACT</name>
<keyword evidence="11" id="KW-1185">Reference proteome</keyword>
<dbReference type="GO" id="GO:0036430">
    <property type="term" value="F:CMP kinase activity"/>
    <property type="evidence" value="ECO:0007669"/>
    <property type="project" value="RHEA"/>
</dbReference>
<feature type="binding site" evidence="8">
    <location>
        <begin position="14"/>
        <end position="22"/>
    </location>
    <ligand>
        <name>ATP</name>
        <dbReference type="ChEBI" id="CHEBI:30616"/>
    </ligand>
</feature>
<keyword evidence="3 8" id="KW-0547">Nucleotide-binding</keyword>
<dbReference type="NCBIfam" id="TIGR00017">
    <property type="entry name" value="cmk"/>
    <property type="match status" value="1"/>
</dbReference>
<comment type="subcellular location">
    <subcellularLocation>
        <location evidence="8">Cytoplasm</location>
    </subcellularLocation>
</comment>
<evidence type="ECO:0000256" key="2">
    <source>
        <dbReference type="ARBA" id="ARBA00022679"/>
    </source>
</evidence>
<keyword evidence="2 8" id="KW-0808">Transferase</keyword>
<dbReference type="SUPFAM" id="SSF52540">
    <property type="entry name" value="P-loop containing nucleoside triphosphate hydrolases"/>
    <property type="match status" value="1"/>
</dbReference>
<dbReference type="GO" id="GO:0005737">
    <property type="term" value="C:cytoplasm"/>
    <property type="evidence" value="ECO:0007669"/>
    <property type="project" value="UniProtKB-SubCell"/>
</dbReference>
<feature type="domain" description="Cytidylate kinase" evidence="9">
    <location>
        <begin position="10"/>
        <end position="222"/>
    </location>
</feature>
<evidence type="ECO:0000256" key="8">
    <source>
        <dbReference type="HAMAP-Rule" id="MF_00238"/>
    </source>
</evidence>
<reference evidence="10 11" key="1">
    <citation type="submission" date="2017-06" db="EMBL/GenBank/DDBJ databases">
        <authorList>
            <person name="Kim H.J."/>
            <person name="Triplett B.A."/>
        </authorList>
    </citation>
    <scope>NUCLEOTIDE SEQUENCE [LARGE SCALE GENOMIC DNA]</scope>
    <source>
        <strain evidence="10 11">DSM 13116</strain>
    </source>
</reference>
<dbReference type="InterPro" id="IPR011994">
    <property type="entry name" value="Cytidylate_kinase_dom"/>
</dbReference>
<dbReference type="GO" id="GO:0006220">
    <property type="term" value="P:pyrimidine nucleotide metabolic process"/>
    <property type="evidence" value="ECO:0007669"/>
    <property type="project" value="UniProtKB-UniRule"/>
</dbReference>
<dbReference type="InterPro" id="IPR003136">
    <property type="entry name" value="Cytidylate_kin"/>
</dbReference>
<evidence type="ECO:0000259" key="9">
    <source>
        <dbReference type="Pfam" id="PF02224"/>
    </source>
</evidence>
<comment type="catalytic activity">
    <reaction evidence="7 8">
        <text>CMP + ATP = CDP + ADP</text>
        <dbReference type="Rhea" id="RHEA:11600"/>
        <dbReference type="ChEBI" id="CHEBI:30616"/>
        <dbReference type="ChEBI" id="CHEBI:58069"/>
        <dbReference type="ChEBI" id="CHEBI:60377"/>
        <dbReference type="ChEBI" id="CHEBI:456216"/>
        <dbReference type="EC" id="2.7.4.25"/>
    </reaction>
</comment>
<dbReference type="OrthoDB" id="9807434at2"/>
<evidence type="ECO:0000256" key="5">
    <source>
        <dbReference type="ARBA" id="ARBA00022840"/>
    </source>
</evidence>
<dbReference type="EMBL" id="FZOC01000001">
    <property type="protein sequence ID" value="SNR67432.1"/>
    <property type="molecule type" value="Genomic_DNA"/>
</dbReference>
<evidence type="ECO:0000256" key="6">
    <source>
        <dbReference type="ARBA" id="ARBA00047615"/>
    </source>
</evidence>
<proteinExistence type="inferred from homology"/>
<protein>
    <recommendedName>
        <fullName evidence="8">Cytidylate kinase</fullName>
        <shortName evidence="8">CK</shortName>
        <ecNumber evidence="8">2.7.4.25</ecNumber>
    </recommendedName>
    <alternativeName>
        <fullName evidence="8">Cytidine monophosphate kinase</fullName>
        <shortName evidence="8">CMP kinase</shortName>
    </alternativeName>
</protein>
<accession>A0A238Y902</accession>
<organism evidence="10 11">
    <name type="scientific">Humidesulfovibrio mexicanus</name>
    <dbReference type="NCBI Taxonomy" id="147047"/>
    <lineage>
        <taxon>Bacteria</taxon>
        <taxon>Pseudomonadati</taxon>
        <taxon>Thermodesulfobacteriota</taxon>
        <taxon>Desulfovibrionia</taxon>
        <taxon>Desulfovibrionales</taxon>
        <taxon>Desulfovibrionaceae</taxon>
        <taxon>Humidesulfovibrio</taxon>
    </lineage>
</organism>
<sequence length="225" mass="24386">MASSIAPLIVTLDGPAGVGKSTLARKLAGELGLAFLDTGAMFRAAAFTLGEGAWDWPQGVLQQKLGAFEFSLRGSGENTELLLGGQPLPEAIRSEETGRWASKLAVVPSVRAYMKMAQIFLGRTTSLVAEGRDMGTVVFPDARHKFFLDADPDERARRRCRQLEGQGRPADFAAIAASIRQRDDQDRNRSIAPLKPAPDAMLVDTTHLTEGEVLEAVLDRIRGLR</sequence>
<dbReference type="AlphaFoldDB" id="A0A238Y902"/>